<sequence>MASDASSGPSNHLPKKHAAKKNGSKQVSLEKRQHREKAISNEGEKSELKAKTRTSSASRVQSKGKVVAHCFLFVDAVPNNLSARFSVGILLYYMYPVLH</sequence>
<feature type="compositionally biased region" description="Polar residues" evidence="1">
    <location>
        <begin position="1"/>
        <end position="10"/>
    </location>
</feature>
<reference evidence="2 3" key="1">
    <citation type="submission" date="2022-03" db="EMBL/GenBank/DDBJ databases">
        <authorList>
            <person name="Nunn A."/>
            <person name="Chopra R."/>
            <person name="Nunn A."/>
            <person name="Contreras Garrido A."/>
        </authorList>
    </citation>
    <scope>NUCLEOTIDE SEQUENCE [LARGE SCALE GENOMIC DNA]</scope>
</reference>
<feature type="region of interest" description="Disordered" evidence="1">
    <location>
        <begin position="1"/>
        <end position="59"/>
    </location>
</feature>
<feature type="compositionally biased region" description="Basic and acidic residues" evidence="1">
    <location>
        <begin position="28"/>
        <end position="50"/>
    </location>
</feature>
<gene>
    <name evidence="2" type="ORF">TAV2_LOCUS1580</name>
</gene>
<dbReference type="AlphaFoldDB" id="A0AAU9R892"/>
<evidence type="ECO:0000313" key="2">
    <source>
        <dbReference type="EMBL" id="CAH2033906.1"/>
    </source>
</evidence>
<dbReference type="EMBL" id="OU466857">
    <property type="protein sequence ID" value="CAH2033906.1"/>
    <property type="molecule type" value="Genomic_DNA"/>
</dbReference>
<protein>
    <submittedName>
        <fullName evidence="2">Uncharacterized protein</fullName>
    </submittedName>
</protein>
<evidence type="ECO:0000313" key="3">
    <source>
        <dbReference type="Proteomes" id="UP000836841"/>
    </source>
</evidence>
<dbReference type="Proteomes" id="UP000836841">
    <property type="component" value="Chromosome 1"/>
</dbReference>
<proteinExistence type="predicted"/>
<accession>A0AAU9R892</accession>
<evidence type="ECO:0000256" key="1">
    <source>
        <dbReference type="SAM" id="MobiDB-lite"/>
    </source>
</evidence>
<feature type="compositionally biased region" description="Basic residues" evidence="1">
    <location>
        <begin position="13"/>
        <end position="23"/>
    </location>
</feature>
<organism evidence="2 3">
    <name type="scientific">Thlaspi arvense</name>
    <name type="common">Field penny-cress</name>
    <dbReference type="NCBI Taxonomy" id="13288"/>
    <lineage>
        <taxon>Eukaryota</taxon>
        <taxon>Viridiplantae</taxon>
        <taxon>Streptophyta</taxon>
        <taxon>Embryophyta</taxon>
        <taxon>Tracheophyta</taxon>
        <taxon>Spermatophyta</taxon>
        <taxon>Magnoliopsida</taxon>
        <taxon>eudicotyledons</taxon>
        <taxon>Gunneridae</taxon>
        <taxon>Pentapetalae</taxon>
        <taxon>rosids</taxon>
        <taxon>malvids</taxon>
        <taxon>Brassicales</taxon>
        <taxon>Brassicaceae</taxon>
        <taxon>Thlaspideae</taxon>
        <taxon>Thlaspi</taxon>
    </lineage>
</organism>
<name>A0AAU9R892_THLAR</name>
<keyword evidence="3" id="KW-1185">Reference proteome</keyword>